<dbReference type="RefSeq" id="WP_134639671.1">
    <property type="nucleotide sequence ID" value="NZ_SOHM01000008.1"/>
</dbReference>
<accession>A0A4R9BXZ6</accession>
<dbReference type="GO" id="GO:0008703">
    <property type="term" value="F:5-amino-6-(5-phosphoribosylamino)uracil reductase activity"/>
    <property type="evidence" value="ECO:0007669"/>
    <property type="project" value="InterPro"/>
</dbReference>
<dbReference type="EMBL" id="SOHM01000008">
    <property type="protein sequence ID" value="TFD93331.1"/>
    <property type="molecule type" value="Genomic_DNA"/>
</dbReference>
<evidence type="ECO:0000259" key="1">
    <source>
        <dbReference type="Pfam" id="PF01872"/>
    </source>
</evidence>
<dbReference type="OrthoDB" id="7949219at2"/>
<evidence type="ECO:0000313" key="3">
    <source>
        <dbReference type="Proteomes" id="UP000298468"/>
    </source>
</evidence>
<dbReference type="InterPro" id="IPR024072">
    <property type="entry name" value="DHFR-like_dom_sf"/>
</dbReference>
<dbReference type="InterPro" id="IPR002734">
    <property type="entry name" value="RibDG_C"/>
</dbReference>
<dbReference type="PANTHER" id="PTHR38011">
    <property type="entry name" value="DIHYDROFOLATE REDUCTASE FAMILY PROTEIN (AFU_ORTHOLOGUE AFUA_8G06820)"/>
    <property type="match status" value="1"/>
</dbReference>
<feature type="domain" description="Bacterial bifunctional deaminase-reductase C-terminal" evidence="1">
    <location>
        <begin position="4"/>
        <end position="179"/>
    </location>
</feature>
<proteinExistence type="predicted"/>
<evidence type="ECO:0000313" key="2">
    <source>
        <dbReference type="EMBL" id="TFD93331.1"/>
    </source>
</evidence>
<dbReference type="AlphaFoldDB" id="A0A4R9BXZ6"/>
<dbReference type="Pfam" id="PF01872">
    <property type="entry name" value="RibD_C"/>
    <property type="match status" value="1"/>
</dbReference>
<gene>
    <name evidence="2" type="ORF">E3T61_04330</name>
</gene>
<dbReference type="Gene3D" id="3.40.430.10">
    <property type="entry name" value="Dihydrofolate Reductase, subunit A"/>
    <property type="match status" value="1"/>
</dbReference>
<sequence length="187" mass="20600">MANLIATFITSLDGYVADAEGKFDWSTPSDEVHTFVNDLERSVGTYLYGRRLYEVMVAWETMHHGDDDQPAVMRDYTAIWQAADKVVYSSTLADVSSRRTRIERDFDPEAVRALKASATANLSIGGPHLAAQAFAAGLVDELHLLVSPVIVGGGTRCLPDGLHLALELKDEYAFRNGVVYTSYTVLR</sequence>
<protein>
    <submittedName>
        <fullName evidence="2">Deaminase</fullName>
    </submittedName>
</protein>
<dbReference type="PANTHER" id="PTHR38011:SF11">
    <property type="entry name" value="2,5-DIAMINO-6-RIBOSYLAMINO-4(3H)-PYRIMIDINONE 5'-PHOSPHATE REDUCTASE"/>
    <property type="match status" value="1"/>
</dbReference>
<name>A0A4R9BXZ6_9MICO</name>
<dbReference type="SUPFAM" id="SSF53597">
    <property type="entry name" value="Dihydrofolate reductase-like"/>
    <property type="match status" value="1"/>
</dbReference>
<organism evidence="2 3">
    <name type="scientific">Cryobacterium lactosi</name>
    <dbReference type="NCBI Taxonomy" id="1259202"/>
    <lineage>
        <taxon>Bacteria</taxon>
        <taxon>Bacillati</taxon>
        <taxon>Actinomycetota</taxon>
        <taxon>Actinomycetes</taxon>
        <taxon>Micrococcales</taxon>
        <taxon>Microbacteriaceae</taxon>
        <taxon>Cryobacterium</taxon>
    </lineage>
</organism>
<comment type="caution">
    <text evidence="2">The sequence shown here is derived from an EMBL/GenBank/DDBJ whole genome shotgun (WGS) entry which is preliminary data.</text>
</comment>
<dbReference type="GO" id="GO:0009231">
    <property type="term" value="P:riboflavin biosynthetic process"/>
    <property type="evidence" value="ECO:0007669"/>
    <property type="project" value="InterPro"/>
</dbReference>
<reference evidence="2 3" key="1">
    <citation type="submission" date="2019-03" db="EMBL/GenBank/DDBJ databases">
        <title>Genomics of glacier-inhabiting Cryobacterium strains.</title>
        <authorList>
            <person name="Liu Q."/>
            <person name="Xin Y.-H."/>
        </authorList>
    </citation>
    <scope>NUCLEOTIDE SEQUENCE [LARGE SCALE GENOMIC DNA]</scope>
    <source>
        <strain evidence="2 3">Sr59</strain>
    </source>
</reference>
<keyword evidence="3" id="KW-1185">Reference proteome</keyword>
<dbReference type="Proteomes" id="UP000298468">
    <property type="component" value="Unassembled WGS sequence"/>
</dbReference>
<dbReference type="InterPro" id="IPR050765">
    <property type="entry name" value="Riboflavin_Biosynth_HTPR"/>
</dbReference>